<keyword evidence="1" id="KW-0812">Transmembrane</keyword>
<reference evidence="2 3" key="1">
    <citation type="journal article" date="2018" name="J. Microbiol.">
        <title>Bacillus spongiae sp. nov., isolated from sponge of Jeju Island.</title>
        <authorList>
            <person name="Lee G.E."/>
            <person name="Im W.T."/>
            <person name="Park J.S."/>
        </authorList>
    </citation>
    <scope>NUCLEOTIDE SEQUENCE [LARGE SCALE GENOMIC DNA]</scope>
    <source>
        <strain evidence="2 3">135PIL107-10</strain>
    </source>
</reference>
<keyword evidence="1" id="KW-0472">Membrane</keyword>
<feature type="transmembrane region" description="Helical" evidence="1">
    <location>
        <begin position="7"/>
        <end position="22"/>
    </location>
</feature>
<gene>
    <name evidence="2" type="ORF">WAK64_08450</name>
</gene>
<feature type="transmembrane region" description="Helical" evidence="1">
    <location>
        <begin position="54"/>
        <end position="72"/>
    </location>
</feature>
<evidence type="ECO:0000256" key="1">
    <source>
        <dbReference type="SAM" id="Phobius"/>
    </source>
</evidence>
<organism evidence="2 3">
    <name type="scientific">Bacillus spongiae</name>
    <dbReference type="NCBI Taxonomy" id="2683610"/>
    <lineage>
        <taxon>Bacteria</taxon>
        <taxon>Bacillati</taxon>
        <taxon>Bacillota</taxon>
        <taxon>Bacilli</taxon>
        <taxon>Bacillales</taxon>
        <taxon>Bacillaceae</taxon>
        <taxon>Bacillus</taxon>
    </lineage>
</organism>
<dbReference type="RefSeq" id="WP_336586519.1">
    <property type="nucleotide sequence ID" value="NZ_JBBAXC010000005.1"/>
</dbReference>
<accession>A0ABU8HCS8</accession>
<dbReference type="InterPro" id="IPR025018">
    <property type="entry name" value="DUF3953"/>
</dbReference>
<dbReference type="Pfam" id="PF13129">
    <property type="entry name" value="DUF3953"/>
    <property type="match status" value="1"/>
</dbReference>
<evidence type="ECO:0000313" key="2">
    <source>
        <dbReference type="EMBL" id="MEI5907085.1"/>
    </source>
</evidence>
<comment type="caution">
    <text evidence="2">The sequence shown here is derived from an EMBL/GenBank/DDBJ whole genome shotgun (WGS) entry which is preliminary data.</text>
</comment>
<keyword evidence="1" id="KW-1133">Transmembrane helix</keyword>
<dbReference type="EMBL" id="JBBAXC010000005">
    <property type="protein sequence ID" value="MEI5907085.1"/>
    <property type="molecule type" value="Genomic_DNA"/>
</dbReference>
<evidence type="ECO:0000313" key="3">
    <source>
        <dbReference type="Proteomes" id="UP001312865"/>
    </source>
</evidence>
<name>A0ABU8HCS8_9BACI</name>
<dbReference type="Proteomes" id="UP001312865">
    <property type="component" value="Unassembled WGS sequence"/>
</dbReference>
<protein>
    <submittedName>
        <fullName evidence="2">DUF3953 domain-containing protein</fullName>
    </submittedName>
</protein>
<feature type="transmembrane region" description="Helical" evidence="1">
    <location>
        <begin position="28"/>
        <end position="45"/>
    </location>
</feature>
<proteinExistence type="predicted"/>
<sequence length="73" mass="8475">MLKIVRIILAIIVITTTSYSLLTEEYWLQPYSLFLLGLLMFVMGLDEFKRGKRALGSFLFITSMFSFIVLFIT</sequence>
<keyword evidence="3" id="KW-1185">Reference proteome</keyword>